<dbReference type="AlphaFoldDB" id="A0A4R8QDH3"/>
<organism evidence="2 3">
    <name type="scientific">Colletotrichum spinosum</name>
    <dbReference type="NCBI Taxonomy" id="1347390"/>
    <lineage>
        <taxon>Eukaryota</taxon>
        <taxon>Fungi</taxon>
        <taxon>Dikarya</taxon>
        <taxon>Ascomycota</taxon>
        <taxon>Pezizomycotina</taxon>
        <taxon>Sordariomycetes</taxon>
        <taxon>Hypocreomycetidae</taxon>
        <taxon>Glomerellales</taxon>
        <taxon>Glomerellaceae</taxon>
        <taxon>Colletotrichum</taxon>
        <taxon>Colletotrichum orbiculare species complex</taxon>
    </lineage>
</organism>
<protein>
    <submittedName>
        <fullName evidence="2">Uncharacterized protein</fullName>
    </submittedName>
</protein>
<name>A0A4R8QDH3_9PEZI</name>
<accession>A0A4R8QDH3</accession>
<evidence type="ECO:0000313" key="2">
    <source>
        <dbReference type="EMBL" id="TDZ36801.1"/>
    </source>
</evidence>
<sequence length="246" mass="27203">MDANYDIMNGGPVGAAPIGDILSSLAINDADVEDALDQAADDVTAKLSEVDAMKDKMGDEVGFYLVYHRSARVDVTEEMLALHRDGGGADDDELRAALLRFGSILTQVDTFDEVLHTWMLKYMHMGKATVAQLNKALDNLDDDELHPDDVVNEARRAIVAADESIVKMQEALYWIDRRDLRSRVRIELYKEDVYPSDDSDNENDDDSSDEDYSDDESFDADDSGIGADDDSSDDEGSSDDEDESVD</sequence>
<evidence type="ECO:0000256" key="1">
    <source>
        <dbReference type="SAM" id="MobiDB-lite"/>
    </source>
</evidence>
<comment type="caution">
    <text evidence="2">The sequence shown here is derived from an EMBL/GenBank/DDBJ whole genome shotgun (WGS) entry which is preliminary data.</text>
</comment>
<dbReference type="EMBL" id="QAPG01000029">
    <property type="protein sequence ID" value="TDZ36801.1"/>
    <property type="molecule type" value="Genomic_DNA"/>
</dbReference>
<keyword evidence="3" id="KW-1185">Reference proteome</keyword>
<reference evidence="2 3" key="1">
    <citation type="submission" date="2018-11" db="EMBL/GenBank/DDBJ databases">
        <title>Genome sequence and assembly of Colletotrichum spinosum.</title>
        <authorList>
            <person name="Gan P."/>
            <person name="Shirasu K."/>
        </authorList>
    </citation>
    <scope>NUCLEOTIDE SEQUENCE [LARGE SCALE GENOMIC DNA]</scope>
    <source>
        <strain evidence="2 3">CBS 515.97</strain>
    </source>
</reference>
<dbReference type="Proteomes" id="UP000295083">
    <property type="component" value="Unassembled WGS sequence"/>
</dbReference>
<feature type="region of interest" description="Disordered" evidence="1">
    <location>
        <begin position="194"/>
        <end position="246"/>
    </location>
</feature>
<evidence type="ECO:0000313" key="3">
    <source>
        <dbReference type="Proteomes" id="UP000295083"/>
    </source>
</evidence>
<gene>
    <name evidence="2" type="ORF">C8035_v008827</name>
</gene>
<proteinExistence type="predicted"/>